<dbReference type="PANTHER" id="PTHR47764">
    <property type="entry name" value="UBIQUITIN-LIKE-SPECIFIC PROTEASE 2B-RELATED"/>
    <property type="match status" value="1"/>
</dbReference>
<evidence type="ECO:0000313" key="1">
    <source>
        <dbReference type="EnsemblMetazoa" id="GMOY006679-PA"/>
    </source>
</evidence>
<dbReference type="EMBL" id="CCAG010017908">
    <property type="status" value="NOT_ANNOTATED_CDS"/>
    <property type="molecule type" value="Genomic_DNA"/>
</dbReference>
<sequence length="182" mass="20131">MTKHKRDINIDAKAMPMVNVAVPAQPNQTDCGVFLLRNLELYLGQRQADWDPLALPEAWCTVEDARRTRVAIAAALLELTGKEEGAQASPAGPDEKSNTGDDAAIVMPNEQRISIRAMTVVKRPLTIMRKEMSLDHIEPTVGLLGDEAPPARLELGDNAEWVSLEEEDPLCQYLRAKYSKVL</sequence>
<dbReference type="EnsemblMetazoa" id="GMOY006679-RA">
    <property type="protein sequence ID" value="GMOY006679-PA"/>
    <property type="gene ID" value="GMOY006679"/>
</dbReference>
<protein>
    <submittedName>
        <fullName evidence="1">Uncharacterized protein</fullName>
    </submittedName>
</protein>
<dbReference type="STRING" id="37546.A0A1B0G0B3"/>
<dbReference type="InterPro" id="IPR038765">
    <property type="entry name" value="Papain-like_cys_pep_sf"/>
</dbReference>
<dbReference type="AlphaFoldDB" id="A0A1B0G0B3"/>
<dbReference type="Proteomes" id="UP000092444">
    <property type="component" value="Unassembled WGS sequence"/>
</dbReference>
<keyword evidence="2" id="KW-1185">Reference proteome</keyword>
<organism evidence="1 2">
    <name type="scientific">Glossina morsitans morsitans</name>
    <name type="common">Savannah tsetse fly</name>
    <dbReference type="NCBI Taxonomy" id="37546"/>
    <lineage>
        <taxon>Eukaryota</taxon>
        <taxon>Metazoa</taxon>
        <taxon>Ecdysozoa</taxon>
        <taxon>Arthropoda</taxon>
        <taxon>Hexapoda</taxon>
        <taxon>Insecta</taxon>
        <taxon>Pterygota</taxon>
        <taxon>Neoptera</taxon>
        <taxon>Endopterygota</taxon>
        <taxon>Diptera</taxon>
        <taxon>Brachycera</taxon>
        <taxon>Muscomorpha</taxon>
        <taxon>Hippoboscoidea</taxon>
        <taxon>Glossinidae</taxon>
        <taxon>Glossina</taxon>
    </lineage>
</organism>
<reference evidence="1" key="1">
    <citation type="submission" date="2020-05" db="UniProtKB">
        <authorList>
            <consortium name="EnsemblMetazoa"/>
        </authorList>
    </citation>
    <scope>IDENTIFICATION</scope>
    <source>
        <strain evidence="1">Yale</strain>
    </source>
</reference>
<proteinExistence type="predicted"/>
<dbReference type="Gene3D" id="1.10.418.20">
    <property type="match status" value="1"/>
</dbReference>
<dbReference type="VEuPathDB" id="VectorBase:GMOY006679"/>
<name>A0A1B0G0B3_GLOMM</name>
<dbReference type="SUPFAM" id="SSF54001">
    <property type="entry name" value="Cysteine proteinases"/>
    <property type="match status" value="1"/>
</dbReference>
<dbReference type="PANTHER" id="PTHR47764:SF2">
    <property type="entry name" value="UBIQUITIN-LIKE PROTEASE FAMILY PROFILE DOMAIN-CONTAINING PROTEIN"/>
    <property type="match status" value="1"/>
</dbReference>
<evidence type="ECO:0000313" key="2">
    <source>
        <dbReference type="Proteomes" id="UP000092444"/>
    </source>
</evidence>
<accession>A0A1B0G0B3</accession>